<proteinExistence type="predicted"/>
<evidence type="ECO:0000313" key="3">
    <source>
        <dbReference type="Proteomes" id="UP001302349"/>
    </source>
</evidence>
<dbReference type="EMBL" id="CP136051">
    <property type="protein sequence ID" value="WOK08357.1"/>
    <property type="molecule type" value="Genomic_DNA"/>
</dbReference>
<keyword evidence="3" id="KW-1185">Reference proteome</keyword>
<dbReference type="InterPro" id="IPR024775">
    <property type="entry name" value="DinB-like"/>
</dbReference>
<dbReference type="Gene3D" id="1.20.120.450">
    <property type="entry name" value="dinb family like domain"/>
    <property type="match status" value="1"/>
</dbReference>
<organism evidence="2 3">
    <name type="scientific">Imperialibacter roseus</name>
    <dbReference type="NCBI Taxonomy" id="1324217"/>
    <lineage>
        <taxon>Bacteria</taxon>
        <taxon>Pseudomonadati</taxon>
        <taxon>Bacteroidota</taxon>
        <taxon>Cytophagia</taxon>
        <taxon>Cytophagales</taxon>
        <taxon>Flammeovirgaceae</taxon>
        <taxon>Imperialibacter</taxon>
    </lineage>
</organism>
<dbReference type="Proteomes" id="UP001302349">
    <property type="component" value="Chromosome"/>
</dbReference>
<dbReference type="RefSeq" id="WP_317490998.1">
    <property type="nucleotide sequence ID" value="NZ_CP136051.1"/>
</dbReference>
<evidence type="ECO:0000313" key="2">
    <source>
        <dbReference type="EMBL" id="WOK08357.1"/>
    </source>
</evidence>
<sequence>MNQQELFIKMALDAWNVYVDRTNKLFDSLSDEQIASEVAPNRNTGTYLLGHLAAVHDNMLPLLGAGDKLFPELYEPYVRTPDKSGQNTPIPELREAWNKVNSALSAAFEKFSADDWFTRHTAVTEEDFTKEPHRNKLNLVMNRTAHLANHLGQLAFLREKK</sequence>
<gene>
    <name evidence="2" type="ORF">RT717_06860</name>
</gene>
<dbReference type="Pfam" id="PF12867">
    <property type="entry name" value="DinB_2"/>
    <property type="match status" value="1"/>
</dbReference>
<dbReference type="InterPro" id="IPR034660">
    <property type="entry name" value="DinB/YfiT-like"/>
</dbReference>
<reference evidence="2 3" key="1">
    <citation type="journal article" date="2023" name="Microbiol. Resour. Announc.">
        <title>Complete Genome Sequence of Imperialibacter roseus strain P4T.</title>
        <authorList>
            <person name="Tizabi D.R."/>
            <person name="Bachvaroff T."/>
            <person name="Hill R.T."/>
        </authorList>
    </citation>
    <scope>NUCLEOTIDE SEQUENCE [LARGE SCALE GENOMIC DNA]</scope>
    <source>
        <strain evidence="2 3">P4T</strain>
    </source>
</reference>
<dbReference type="SUPFAM" id="SSF109854">
    <property type="entry name" value="DinB/YfiT-like putative metalloenzymes"/>
    <property type="match status" value="1"/>
</dbReference>
<evidence type="ECO:0000259" key="1">
    <source>
        <dbReference type="Pfam" id="PF12867"/>
    </source>
</evidence>
<name>A0ABZ0ITK1_9BACT</name>
<protein>
    <submittedName>
        <fullName evidence="2">DinB family protein</fullName>
    </submittedName>
</protein>
<accession>A0ABZ0ITK1</accession>
<feature type="domain" description="DinB-like" evidence="1">
    <location>
        <begin position="20"/>
        <end position="154"/>
    </location>
</feature>